<dbReference type="PANTHER" id="PTHR47506">
    <property type="entry name" value="TRANSCRIPTIONAL REGULATORY PROTEIN"/>
    <property type="match status" value="1"/>
</dbReference>
<sequence length="177" mass="20712">MTTEEKIINQTIHLIDTNGYQNLSLRKLTKELGLTTGAFYRHFKDKNELFQKAVIQLSKRFIEQIPLNEDYSSKQQLLIIAKYICQSITMHPNQMDFLFYQLSALDLYSNANQYPFLQKVKVLITNLNSSTTLSDQDLFIQIWSFIQGYALLIKNKITRYDAQLVKYTLDQLLKGKD</sequence>
<dbReference type="Pfam" id="PF00440">
    <property type="entry name" value="TetR_N"/>
    <property type="match status" value="1"/>
</dbReference>
<dbReference type="InterPro" id="IPR009057">
    <property type="entry name" value="Homeodomain-like_sf"/>
</dbReference>
<dbReference type="AlphaFoldDB" id="A0A256LC29"/>
<evidence type="ECO:0000259" key="5">
    <source>
        <dbReference type="PROSITE" id="PS50977"/>
    </source>
</evidence>
<keyword evidence="1" id="KW-0805">Transcription regulation</keyword>
<protein>
    <submittedName>
        <fullName evidence="7">TetR family transcriptional regulator</fullName>
    </submittedName>
</protein>
<dbReference type="PROSITE" id="PS01081">
    <property type="entry name" value="HTH_TETR_1"/>
    <property type="match status" value="1"/>
</dbReference>
<dbReference type="RefSeq" id="WP_094496087.1">
    <property type="nucleotide sequence ID" value="NZ_JANKAW010000001.1"/>
</dbReference>
<evidence type="ECO:0000256" key="3">
    <source>
        <dbReference type="ARBA" id="ARBA00023163"/>
    </source>
</evidence>
<evidence type="ECO:0000313" key="6">
    <source>
        <dbReference type="EMBL" id="OYR87710.1"/>
    </source>
</evidence>
<dbReference type="Proteomes" id="UP000216316">
    <property type="component" value="Unassembled WGS sequence"/>
</dbReference>
<dbReference type="PROSITE" id="PS50977">
    <property type="entry name" value="HTH_TETR_2"/>
    <property type="match status" value="1"/>
</dbReference>
<comment type="caution">
    <text evidence="7">The sequence shown here is derived from an EMBL/GenBank/DDBJ whole genome shotgun (WGS) entry which is preliminary data.</text>
</comment>
<keyword evidence="3" id="KW-0804">Transcription</keyword>
<dbReference type="PANTHER" id="PTHR47506:SF1">
    <property type="entry name" value="HTH-TYPE TRANSCRIPTIONAL REGULATOR YJDC"/>
    <property type="match status" value="1"/>
</dbReference>
<reference evidence="8 9" key="3">
    <citation type="submission" date="2017-09" db="EMBL/GenBank/DDBJ databases">
        <title>Tripartite evolution among Lactobacillus johnsonii, Lactobacillus taiwanensis, Lactobacillus reuteri and their rodent host.</title>
        <authorList>
            <person name="Wang T."/>
            <person name="Knowles S."/>
            <person name="Cheng C."/>
        </authorList>
    </citation>
    <scope>NUCLEOTIDE SEQUENCE [LARGE SCALE GENOMIC DNA]</scope>
    <source>
        <strain evidence="7 8">609q</strain>
        <strain evidence="6 9">609u</strain>
    </source>
</reference>
<evidence type="ECO:0000313" key="8">
    <source>
        <dbReference type="Proteomes" id="UP000215828"/>
    </source>
</evidence>
<evidence type="ECO:0000256" key="1">
    <source>
        <dbReference type="ARBA" id="ARBA00023015"/>
    </source>
</evidence>
<keyword evidence="2 4" id="KW-0238">DNA-binding</keyword>
<evidence type="ECO:0000313" key="7">
    <source>
        <dbReference type="EMBL" id="OYR90636.1"/>
    </source>
</evidence>
<reference evidence="7 8" key="1">
    <citation type="submission" date="2017-04" db="EMBL/GenBank/DDBJ databases">
        <authorList>
            <person name="Afonso C.L."/>
            <person name="Miller P.J."/>
            <person name="Scott M.A."/>
            <person name="Spackman E."/>
            <person name="Goraichik I."/>
            <person name="Dimitrov K.M."/>
            <person name="Suarez D.L."/>
            <person name="Swayne D.E."/>
        </authorList>
    </citation>
    <scope>NUCLEOTIDE SEQUENCE [LARGE SCALE GENOMIC DNA]</scope>
    <source>
        <strain evidence="7 8">609q</strain>
    </source>
</reference>
<proteinExistence type="predicted"/>
<keyword evidence="9" id="KW-1185">Reference proteome</keyword>
<evidence type="ECO:0000256" key="2">
    <source>
        <dbReference type="ARBA" id="ARBA00023125"/>
    </source>
</evidence>
<dbReference type="PRINTS" id="PR00455">
    <property type="entry name" value="HTHTETR"/>
</dbReference>
<dbReference type="Gene3D" id="1.10.357.10">
    <property type="entry name" value="Tetracycline Repressor, domain 2"/>
    <property type="match status" value="1"/>
</dbReference>
<name>A0A256LC29_9LACO</name>
<dbReference type="InterPro" id="IPR001647">
    <property type="entry name" value="HTH_TetR"/>
</dbReference>
<feature type="DNA-binding region" description="H-T-H motif" evidence="4">
    <location>
        <begin position="24"/>
        <end position="43"/>
    </location>
</feature>
<organism evidence="7 8">
    <name type="scientific">Lactobacillus taiwanensis</name>
    <dbReference type="NCBI Taxonomy" id="508451"/>
    <lineage>
        <taxon>Bacteria</taxon>
        <taxon>Bacillati</taxon>
        <taxon>Bacillota</taxon>
        <taxon>Bacilli</taxon>
        <taxon>Lactobacillales</taxon>
        <taxon>Lactobacillaceae</taxon>
        <taxon>Lactobacillus</taxon>
    </lineage>
</organism>
<dbReference type="InterPro" id="IPR023772">
    <property type="entry name" value="DNA-bd_HTH_TetR-type_CS"/>
</dbReference>
<evidence type="ECO:0000256" key="4">
    <source>
        <dbReference type="PROSITE-ProRule" id="PRU00335"/>
    </source>
</evidence>
<dbReference type="EMBL" id="NGNX01000044">
    <property type="protein sequence ID" value="OYR90636.1"/>
    <property type="molecule type" value="Genomic_DNA"/>
</dbReference>
<dbReference type="Proteomes" id="UP000215828">
    <property type="component" value="Unassembled WGS sequence"/>
</dbReference>
<gene>
    <name evidence="6" type="ORF">CBF53_06865</name>
    <name evidence="7" type="ORF">CBF70_08260</name>
</gene>
<dbReference type="EMBL" id="NGNV01000033">
    <property type="protein sequence ID" value="OYR87710.1"/>
    <property type="molecule type" value="Genomic_DNA"/>
</dbReference>
<accession>A0A256LC29</accession>
<feature type="domain" description="HTH tetR-type" evidence="5">
    <location>
        <begin position="1"/>
        <end position="61"/>
    </location>
</feature>
<dbReference type="GO" id="GO:0003677">
    <property type="term" value="F:DNA binding"/>
    <property type="evidence" value="ECO:0007669"/>
    <property type="project" value="UniProtKB-UniRule"/>
</dbReference>
<dbReference type="SUPFAM" id="SSF46689">
    <property type="entry name" value="Homeodomain-like"/>
    <property type="match status" value="1"/>
</dbReference>
<reference evidence="6 9" key="2">
    <citation type="submission" date="2017-05" db="EMBL/GenBank/DDBJ databases">
        <authorList>
            <person name="Lin X.B."/>
            <person name="Stothard P."/>
            <person name="Tasseva G."/>
            <person name="Walter J."/>
        </authorList>
    </citation>
    <scope>NUCLEOTIDE SEQUENCE [LARGE SCALE GENOMIC DNA]</scope>
    <source>
        <strain evidence="6 9">609u</strain>
    </source>
</reference>
<evidence type="ECO:0000313" key="9">
    <source>
        <dbReference type="Proteomes" id="UP000216316"/>
    </source>
</evidence>